<organism evidence="2 3">
    <name type="scientific">Periconia digitata</name>
    <dbReference type="NCBI Taxonomy" id="1303443"/>
    <lineage>
        <taxon>Eukaryota</taxon>
        <taxon>Fungi</taxon>
        <taxon>Dikarya</taxon>
        <taxon>Ascomycota</taxon>
        <taxon>Pezizomycotina</taxon>
        <taxon>Dothideomycetes</taxon>
        <taxon>Pleosporomycetidae</taxon>
        <taxon>Pleosporales</taxon>
        <taxon>Massarineae</taxon>
        <taxon>Periconiaceae</taxon>
        <taxon>Periconia</taxon>
    </lineage>
</organism>
<evidence type="ECO:0000313" key="3">
    <source>
        <dbReference type="Proteomes" id="UP001152607"/>
    </source>
</evidence>
<dbReference type="Proteomes" id="UP001152607">
    <property type="component" value="Unassembled WGS sequence"/>
</dbReference>
<dbReference type="AlphaFoldDB" id="A0A9W4XEP3"/>
<dbReference type="PANTHER" id="PTHR37540:SF5">
    <property type="entry name" value="TRANSCRIPTION FACTOR DOMAIN-CONTAINING PROTEIN"/>
    <property type="match status" value="1"/>
</dbReference>
<dbReference type="EMBL" id="CAOQHR010000001">
    <property type="protein sequence ID" value="CAI6278484.1"/>
    <property type="molecule type" value="Genomic_DNA"/>
</dbReference>
<comment type="caution">
    <text evidence="2">The sequence shown here is derived from an EMBL/GenBank/DDBJ whole genome shotgun (WGS) entry which is preliminary data.</text>
</comment>
<sequence>MQSQQDISQGKQRPASVQQEFLFVDTAKAKSSRQGRRNARSFVMQKARRERPWSTSKHGTKQRRSPETTSPTTGGTRTPDLSHTPITSTPSPPLASTHPEYSSYPDANSLLVVKQELCQDCQILTCQFGQQLCPRCLLLQAQTSPQDLDNSLFDPFDSSSVDMNGQTSVLIEHFVTQMAPAAIAIDVRGKSDLMRIAWFGTAMGHRGFMHSLLCTAALHQYFCGIGSFETILYHRMMAVTAINSALSSLDFEEGISDANIGAVFNLLTIEESLKHIERNHREDGQTDQRRVHYDGLRRMIQLRGGLLAIGSNRILQAFILWHSTAHAIATFKEPYLTVEDLISAACNPRHPSGYFPEISYHLLDCCKVVQVRETLMVVVEAVVTLIADLNSLFSNPQSPLDPVDVQNYACVLQCTLLQWLRSNEHVSPLEDALCITLLIFTVRTTEALRVSPTSHPFHVAANKKLEQALSATSRANWEMCPELLVYILAIGAISSEGSFESLWFVHQASLACAEYGIQNADMLLERLHLCGWVNFKLDRAVCHLWERIASCRLESSPNATSVVGPLQIRVASPEMVDWLEIDWSILISDESFSSSGNTVSGMAPGRDEPLYEIGSGYAFPHNGSFYMR</sequence>
<gene>
    <name evidence="2" type="ORF">PDIGIT_LOCUS2009</name>
</gene>
<feature type="compositionally biased region" description="Basic residues" evidence="1">
    <location>
        <begin position="30"/>
        <end position="39"/>
    </location>
</feature>
<name>A0A9W4XEP3_9PLEO</name>
<evidence type="ECO:0000313" key="2">
    <source>
        <dbReference type="EMBL" id="CAI6278484.1"/>
    </source>
</evidence>
<dbReference type="OrthoDB" id="4159781at2759"/>
<evidence type="ECO:0000256" key="1">
    <source>
        <dbReference type="SAM" id="MobiDB-lite"/>
    </source>
</evidence>
<dbReference type="PANTHER" id="PTHR37540">
    <property type="entry name" value="TRANSCRIPTION FACTOR (ACR-2), PUTATIVE-RELATED-RELATED"/>
    <property type="match status" value="1"/>
</dbReference>
<dbReference type="InterPro" id="IPR021858">
    <property type="entry name" value="Fun_TF"/>
</dbReference>
<accession>A0A9W4XEP3</accession>
<feature type="compositionally biased region" description="Polar residues" evidence="1">
    <location>
        <begin position="1"/>
        <end position="19"/>
    </location>
</feature>
<feature type="compositionally biased region" description="Low complexity" evidence="1">
    <location>
        <begin position="67"/>
        <end position="99"/>
    </location>
</feature>
<feature type="region of interest" description="Disordered" evidence="1">
    <location>
        <begin position="1"/>
        <end position="20"/>
    </location>
</feature>
<protein>
    <recommendedName>
        <fullName evidence="4">Transcription factor domain-containing protein</fullName>
    </recommendedName>
</protein>
<feature type="region of interest" description="Disordered" evidence="1">
    <location>
        <begin position="26"/>
        <end position="101"/>
    </location>
</feature>
<evidence type="ECO:0008006" key="4">
    <source>
        <dbReference type="Google" id="ProtNLM"/>
    </source>
</evidence>
<proteinExistence type="predicted"/>
<dbReference type="Pfam" id="PF11951">
    <property type="entry name" value="Fungal_trans_2"/>
    <property type="match status" value="1"/>
</dbReference>
<keyword evidence="3" id="KW-1185">Reference proteome</keyword>
<reference evidence="2" key="1">
    <citation type="submission" date="2023-01" db="EMBL/GenBank/DDBJ databases">
        <authorList>
            <person name="Van Ghelder C."/>
            <person name="Rancurel C."/>
        </authorList>
    </citation>
    <scope>NUCLEOTIDE SEQUENCE</scope>
    <source>
        <strain evidence="2">CNCM I-4278</strain>
    </source>
</reference>